<dbReference type="OrthoDB" id="8181742at2759"/>
<dbReference type="GO" id="GO:0008586">
    <property type="term" value="P:imaginal disc-derived wing vein morphogenesis"/>
    <property type="evidence" value="ECO:0007669"/>
    <property type="project" value="EnsemblMetazoa"/>
</dbReference>
<accession>A0A0J9QYS6</accession>
<dbReference type="GO" id="GO:0045572">
    <property type="term" value="P:positive regulation of imaginal disc growth"/>
    <property type="evidence" value="ECO:0007669"/>
    <property type="project" value="EnsemblMetazoa"/>
</dbReference>
<dbReference type="EMBL" id="CM002910">
    <property type="protein sequence ID" value="KMY89108.1"/>
    <property type="molecule type" value="Genomic_DNA"/>
</dbReference>
<dbReference type="GO" id="GO:0035218">
    <property type="term" value="P:leg disc development"/>
    <property type="evidence" value="ECO:0007669"/>
    <property type="project" value="EnsemblMetazoa"/>
</dbReference>
<gene>
    <name evidence="1" type="primary">Dsim\GD28035</name>
    <name evidence="1" type="ORF">Dsimw501_GD28035</name>
</gene>
<protein>
    <submittedName>
        <fullName evidence="1">Uncharacterized protein</fullName>
    </submittedName>
</protein>
<dbReference type="Bgee" id="FBgn0269325">
    <property type="expression patterns" value="Expressed in male reproductive system and 3 other cell types or tissues"/>
</dbReference>
<dbReference type="GO" id="GO:0005829">
    <property type="term" value="C:cytosol"/>
    <property type="evidence" value="ECO:0007669"/>
    <property type="project" value="EnsemblMetazoa"/>
</dbReference>
<dbReference type="AlphaFoldDB" id="A0A0J9QYS6"/>
<proteinExistence type="predicted"/>
<dbReference type="KEGG" id="dsi:Dsimw501_GD28035"/>
<reference evidence="1" key="1">
    <citation type="journal article" date="2013" name="Genome Res.">
        <title>A second-generation assembly of the Drosophila simulans genome provides new insights into patterns of lineage-specific divergence.</title>
        <authorList>
            <person name="Hu T.T."/>
            <person name="Eisen M.B."/>
            <person name="Thornton K.R."/>
            <person name="Andolfatto P."/>
        </authorList>
    </citation>
    <scope>NUCLEOTIDE SEQUENCE [LARGE SCALE GENOMIC DNA]</scope>
    <source>
        <strain evidence="1">W501</strain>
    </source>
</reference>
<dbReference type="GO" id="GO:0042067">
    <property type="term" value="P:establishment of ommatidial planar polarity"/>
    <property type="evidence" value="ECO:0007669"/>
    <property type="project" value="EnsemblMetazoa"/>
</dbReference>
<organism evidence="1">
    <name type="scientific">Drosophila simulans</name>
    <name type="common">Fruit fly</name>
    <dbReference type="NCBI Taxonomy" id="7240"/>
    <lineage>
        <taxon>Eukaryota</taxon>
        <taxon>Metazoa</taxon>
        <taxon>Ecdysozoa</taxon>
        <taxon>Arthropoda</taxon>
        <taxon>Hexapoda</taxon>
        <taxon>Insecta</taxon>
        <taxon>Pterygota</taxon>
        <taxon>Neoptera</taxon>
        <taxon>Endopterygota</taxon>
        <taxon>Diptera</taxon>
        <taxon>Brachycera</taxon>
        <taxon>Muscomorpha</taxon>
        <taxon>Ephydroidea</taxon>
        <taxon>Drosophilidae</taxon>
        <taxon>Drosophila</taxon>
        <taxon>Sophophora</taxon>
    </lineage>
</organism>
<sequence length="137" mass="16098">MIKEPIPEVDMMMVAKNAEVHRRGILGFAPRIGLVNVDYDDLDRIDNFYLETQRYRDYYRDPHNILHKPSRFRQHQGKCAIKVDTSVQNLTRPIRWVKEKMPVLYPPPRDTDMMLGTPISSRILGHYNKSTCASFLH</sequence>
<reference evidence="1" key="3">
    <citation type="submission" date="2015-04" db="EMBL/GenBank/DDBJ databases">
        <authorList>
            <consortium name="FlyBase"/>
        </authorList>
    </citation>
    <scope>NUCLEOTIDE SEQUENCE</scope>
    <source>
        <strain evidence="1">W501</strain>
    </source>
</reference>
<evidence type="ECO:0000313" key="1">
    <source>
        <dbReference type="EMBL" id="KMY89108.1"/>
    </source>
</evidence>
<name>A0A0J9QYS6_DROSI</name>
<reference evidence="1" key="2">
    <citation type="submission" date="2014-06" db="EMBL/GenBank/DDBJ databases">
        <authorList>
            <person name="Hu T."/>
            <person name="Eisen M.B."/>
            <person name="Thornton K.R."/>
            <person name="Andolfatto P."/>
        </authorList>
    </citation>
    <scope>NUCLEOTIDE SEQUENCE</scope>
    <source>
        <strain evidence="1">W501</strain>
    </source>
</reference>
<dbReference type="Proteomes" id="UP000035880">
    <property type="component" value="Chromosome 2L"/>
</dbReference>